<dbReference type="PANTHER" id="PTHR47876:SF3">
    <property type="entry name" value="PHYTOCHROME 1"/>
    <property type="match status" value="1"/>
</dbReference>
<keyword evidence="6" id="KW-0805">Transcription regulation</keyword>
<dbReference type="AlphaFoldDB" id="A0A7J7LM72"/>
<dbReference type="Gene3D" id="3.30.450.20">
    <property type="entry name" value="PAS domain"/>
    <property type="match status" value="3"/>
</dbReference>
<evidence type="ECO:0008006" key="15">
    <source>
        <dbReference type="Google" id="ProtNLM"/>
    </source>
</evidence>
<protein>
    <recommendedName>
        <fullName evidence="15">Phytochrome</fullName>
    </recommendedName>
</protein>
<feature type="domain" description="PAS" evidence="11">
    <location>
        <begin position="592"/>
        <end position="663"/>
    </location>
</feature>
<dbReference type="SMART" id="SM00388">
    <property type="entry name" value="HisKA"/>
    <property type="match status" value="1"/>
</dbReference>
<keyword evidence="5" id="KW-0157">Chromophore</keyword>
<dbReference type="InterPro" id="IPR013654">
    <property type="entry name" value="PAS_2"/>
</dbReference>
<dbReference type="InterPro" id="IPR005467">
    <property type="entry name" value="His_kinase_dom"/>
</dbReference>
<evidence type="ECO:0000259" key="12">
    <source>
        <dbReference type="PROSITE" id="PS50113"/>
    </source>
</evidence>
<evidence type="ECO:0000259" key="10">
    <source>
        <dbReference type="PROSITE" id="PS50109"/>
    </source>
</evidence>
<dbReference type="GO" id="GO:0009881">
    <property type="term" value="F:photoreceptor activity"/>
    <property type="evidence" value="ECO:0007669"/>
    <property type="project" value="UniProtKB-KW"/>
</dbReference>
<name>A0A7J7LM72_9MAGN</name>
<dbReference type="FunFam" id="3.30.450.20:FF:000039">
    <property type="entry name" value="Phytochrome"/>
    <property type="match status" value="1"/>
</dbReference>
<evidence type="ECO:0000256" key="5">
    <source>
        <dbReference type="ARBA" id="ARBA00022991"/>
    </source>
</evidence>
<dbReference type="PANTHER" id="PTHR47876">
    <property type="entry name" value="OS08G0260000 PROTEIN"/>
    <property type="match status" value="1"/>
</dbReference>
<gene>
    <name evidence="13" type="ORF">GIB67_004181</name>
</gene>
<feature type="domain" description="PAC" evidence="12">
    <location>
        <begin position="666"/>
        <end position="722"/>
    </location>
</feature>
<dbReference type="InterPro" id="IPR000014">
    <property type="entry name" value="PAS"/>
</dbReference>
<evidence type="ECO:0000259" key="9">
    <source>
        <dbReference type="PROSITE" id="PS50046"/>
    </source>
</evidence>
<dbReference type="InterPro" id="IPR013767">
    <property type="entry name" value="PAS_fold"/>
</dbReference>
<evidence type="ECO:0000256" key="1">
    <source>
        <dbReference type="ARBA" id="ARBA00002479"/>
    </source>
</evidence>
<dbReference type="GO" id="GO:0000155">
    <property type="term" value="F:phosphorelay sensor kinase activity"/>
    <property type="evidence" value="ECO:0007669"/>
    <property type="project" value="InterPro"/>
</dbReference>
<evidence type="ECO:0000256" key="3">
    <source>
        <dbReference type="ARBA" id="ARBA00022543"/>
    </source>
</evidence>
<comment type="similarity">
    <text evidence="2">Belongs to the phytochrome family.</text>
</comment>
<keyword evidence="14" id="KW-1185">Reference proteome</keyword>
<dbReference type="PROSITE" id="PS50109">
    <property type="entry name" value="HIS_KIN"/>
    <property type="match status" value="1"/>
</dbReference>
<feature type="domain" description="PAS" evidence="11">
    <location>
        <begin position="726"/>
        <end position="788"/>
    </location>
</feature>
<dbReference type="FunFam" id="3.30.450.270:FF:000001">
    <property type="entry name" value="Phytochrome"/>
    <property type="match status" value="1"/>
</dbReference>
<dbReference type="InterPro" id="IPR003018">
    <property type="entry name" value="GAF"/>
</dbReference>
<evidence type="ECO:0000256" key="6">
    <source>
        <dbReference type="ARBA" id="ARBA00023015"/>
    </source>
</evidence>
<dbReference type="Pfam" id="PF01590">
    <property type="entry name" value="GAF"/>
    <property type="match status" value="1"/>
</dbReference>
<feature type="domain" description="Histidine kinase" evidence="10">
    <location>
        <begin position="874"/>
        <end position="1040"/>
    </location>
</feature>
<dbReference type="InterPro" id="IPR003661">
    <property type="entry name" value="HisK_dim/P_dom"/>
</dbReference>
<accession>A0A7J7LM72</accession>
<dbReference type="OrthoDB" id="2015534at2759"/>
<evidence type="ECO:0000256" key="2">
    <source>
        <dbReference type="ARBA" id="ARBA00008235"/>
    </source>
</evidence>
<dbReference type="InterPro" id="IPR013516">
    <property type="entry name" value="Phyto_chromo_BS"/>
</dbReference>
<dbReference type="Pfam" id="PF08446">
    <property type="entry name" value="PAS_2"/>
    <property type="match status" value="1"/>
</dbReference>
<comment type="function">
    <text evidence="1">Regulatory photoreceptor which exists in two forms that are reversibly interconvertible by light: the Pr form that absorbs maximally in the red region of the spectrum and the Pfr form that absorbs maximally in the far-red region. Photoconversion of Pr to Pfr induces an array of morphogenic responses, whereas reconversion of Pfr to Pr cancels the induction of those responses. Pfr controls the expression of a number of nuclear genes including those encoding the small subunit of ribulose-bisphosphate carboxylase, chlorophyll A/B binding protein, protochlorophyllide reductase, rRNA, etc. It also controls the expression of its own gene(s) in a negative feedback fashion.</text>
</comment>
<keyword evidence="4" id="KW-0716">Sensory transduction</keyword>
<dbReference type="PROSITE" id="PS50112">
    <property type="entry name" value="PAS"/>
    <property type="match status" value="2"/>
</dbReference>
<dbReference type="SMART" id="SM00065">
    <property type="entry name" value="GAF"/>
    <property type="match status" value="1"/>
</dbReference>
<evidence type="ECO:0000313" key="14">
    <source>
        <dbReference type="Proteomes" id="UP000541444"/>
    </source>
</evidence>
<evidence type="ECO:0000313" key="13">
    <source>
        <dbReference type="EMBL" id="KAF6143652.1"/>
    </source>
</evidence>
<dbReference type="GO" id="GO:0009584">
    <property type="term" value="P:detection of visible light"/>
    <property type="evidence" value="ECO:0007669"/>
    <property type="project" value="InterPro"/>
</dbReference>
<reference evidence="13 14" key="1">
    <citation type="journal article" date="2020" name="IScience">
        <title>Genome Sequencing of the Endangered Kingdonia uniflora (Circaeasteraceae, Ranunculales) Reveals Potential Mechanisms of Evolutionary Specialization.</title>
        <authorList>
            <person name="Sun Y."/>
            <person name="Deng T."/>
            <person name="Zhang A."/>
            <person name="Moore M.J."/>
            <person name="Landis J.B."/>
            <person name="Lin N."/>
            <person name="Zhang H."/>
            <person name="Zhang X."/>
            <person name="Huang J."/>
            <person name="Zhang X."/>
            <person name="Sun H."/>
            <person name="Wang H."/>
        </authorList>
    </citation>
    <scope>NUCLEOTIDE SEQUENCE [LARGE SCALE GENOMIC DNA]</scope>
    <source>
        <strain evidence="13">TB1705</strain>
        <tissue evidence="13">Leaf</tissue>
    </source>
</reference>
<dbReference type="CDD" id="cd00130">
    <property type="entry name" value="PAS"/>
    <property type="match status" value="2"/>
</dbReference>
<dbReference type="InterPro" id="IPR043150">
    <property type="entry name" value="Phytochrome_PHY_sf"/>
</dbReference>
<dbReference type="Proteomes" id="UP000541444">
    <property type="component" value="Unassembled WGS sequence"/>
</dbReference>
<dbReference type="InterPro" id="IPR016132">
    <property type="entry name" value="Phyto_chromo_attachment"/>
</dbReference>
<dbReference type="Pfam" id="PF00360">
    <property type="entry name" value="PHY"/>
    <property type="match status" value="1"/>
</dbReference>
<dbReference type="Gene3D" id="3.30.450.270">
    <property type="match status" value="1"/>
</dbReference>
<dbReference type="Pfam" id="PF00512">
    <property type="entry name" value="HisKA"/>
    <property type="match status" value="1"/>
</dbReference>
<evidence type="ECO:0000256" key="4">
    <source>
        <dbReference type="ARBA" id="ARBA00022606"/>
    </source>
</evidence>
<proteinExistence type="inferred from homology"/>
<keyword evidence="8" id="KW-0675">Receptor</keyword>
<dbReference type="InterPro" id="IPR035965">
    <property type="entry name" value="PAS-like_dom_sf"/>
</dbReference>
<organism evidence="13 14">
    <name type="scientific">Kingdonia uniflora</name>
    <dbReference type="NCBI Taxonomy" id="39325"/>
    <lineage>
        <taxon>Eukaryota</taxon>
        <taxon>Viridiplantae</taxon>
        <taxon>Streptophyta</taxon>
        <taxon>Embryophyta</taxon>
        <taxon>Tracheophyta</taxon>
        <taxon>Spermatophyta</taxon>
        <taxon>Magnoliopsida</taxon>
        <taxon>Ranunculales</taxon>
        <taxon>Circaeasteraceae</taxon>
        <taxon>Kingdonia</taxon>
    </lineage>
</organism>
<dbReference type="PROSITE" id="PS50113">
    <property type="entry name" value="PAC"/>
    <property type="match status" value="1"/>
</dbReference>
<dbReference type="SMART" id="SM00091">
    <property type="entry name" value="PAS"/>
    <property type="match status" value="2"/>
</dbReference>
<sequence length="1040" mass="117045">MKNKCPNNGNDVISQYNSDAKLLSDFEQCEQSGKSFDYSKQVKSAPQGSVPEQQITAYLSKIQRGGFIQPFGCLLAVEEPSFRIIAYSENSIDMLFGLDVDDDNCSLKSRKKYESLIGLDARTLFTHSSAASLSEASAALDISLFNPVWVQSQSTHAPFYGILHRIDVGMVIDLEPTRLADPTFYVAGAVQLQKLAVRAIVRLQSLPGCDIGALCDTIAEEVRELTGYDRVMVYKFHEDEHGEVISEIRRYDLEPFLGLHYPATDVPQAARFLFKQNRIRMICDCQATPARIIQSEELRQPLSLVNSTLRAPHGCHANYMANMGSFGSLVMAIIVNEKDSTKLWGLVSCHNLSPRYVPFPLRYACEFLMQTFSLQLSIELQLVAQLEEKKILKTQASLCDMLLRDIPLGIVTWIPNIMDLVKCDGAALYYDGRCHLLGVTPTEIQVKELADWVLGYDGDSTGLSTDSLSDAGYPDADFLCDVVCGLASVRITSKDFLFWFRSHKANDVKWGGAKHDPSDKDDGEKMHPRSSFKTFLEVVKNRSLPWEIFEMNAIHALQLILHGLFENIDKNGAKTATHDQQKDLEMDELGSVASGMVRLIETATTPILAVDSDGHINGWNNKISELTGLPAREAVGKSLIAEIVHEEFRIAVENHLARAMRGEEDKSIEIRLRTFGERQGKETVYIVANACASKDTRNNVVGVCFVGQDVTEEKILMDKFVRFQGDYKAITQSLNPLIPPIFASDENACCCEWNAAMEKLTGWTRGEVIGKRLPGEIFGNLCQLKDPDGITNFMILLYHTLCKKDTEKFPFEFFDREGKFAEALLTANKRTDTSGNVIGCFCFLQTILPDLQQGLEVQMQQERRCFSRLKELAYVREEVKNPLSGIQFTHRLLVATTISDDQKKFLETSDACERQMAAIIDDTDVESIEEGQVSFRFQFIELKMSDFLLGSVIDAVVSQVMMLLREKKLQLNHDIPQDIRNLSLYGDQVRLQQVLSEFLLHILRHAPSQDGWVTVKVEPGSKRMEDQTELLQLQLRFKIR</sequence>
<dbReference type="SUPFAM" id="SSF55781">
    <property type="entry name" value="GAF domain-like"/>
    <property type="match status" value="2"/>
</dbReference>
<dbReference type="NCBIfam" id="TIGR00229">
    <property type="entry name" value="sensory_box"/>
    <property type="match status" value="1"/>
</dbReference>
<dbReference type="InterPro" id="IPR029016">
    <property type="entry name" value="GAF-like_dom_sf"/>
</dbReference>
<dbReference type="InterPro" id="IPR000700">
    <property type="entry name" value="PAS-assoc_C"/>
</dbReference>
<dbReference type="PROSITE" id="PS50046">
    <property type="entry name" value="PHYTOCHROME_2"/>
    <property type="match status" value="1"/>
</dbReference>
<keyword evidence="3" id="KW-0600">Photoreceptor protein</keyword>
<dbReference type="PROSITE" id="PS00245">
    <property type="entry name" value="PHYTOCHROME_1"/>
    <property type="match status" value="1"/>
</dbReference>
<dbReference type="SUPFAM" id="SSF55785">
    <property type="entry name" value="PYP-like sensor domain (PAS domain)"/>
    <property type="match status" value="3"/>
</dbReference>
<comment type="caution">
    <text evidence="13">The sequence shown here is derived from an EMBL/GenBank/DDBJ whole genome shotgun (WGS) entry which is preliminary data.</text>
</comment>
<dbReference type="EMBL" id="JACGCM010002201">
    <property type="protein sequence ID" value="KAF6143652.1"/>
    <property type="molecule type" value="Genomic_DNA"/>
</dbReference>
<dbReference type="InterPro" id="IPR036890">
    <property type="entry name" value="HATPase_C_sf"/>
</dbReference>
<dbReference type="GO" id="GO:0006355">
    <property type="term" value="P:regulation of DNA-templated transcription"/>
    <property type="evidence" value="ECO:0007669"/>
    <property type="project" value="InterPro"/>
</dbReference>
<dbReference type="Pfam" id="PF00989">
    <property type="entry name" value="PAS"/>
    <property type="match status" value="2"/>
</dbReference>
<evidence type="ECO:0000259" key="11">
    <source>
        <dbReference type="PROSITE" id="PS50112"/>
    </source>
</evidence>
<keyword evidence="7" id="KW-0804">Transcription</keyword>
<dbReference type="FunFam" id="3.30.450.20:FF:000034">
    <property type="entry name" value="Phytochrome"/>
    <property type="match status" value="1"/>
</dbReference>
<dbReference type="Gene3D" id="3.30.450.40">
    <property type="match status" value="1"/>
</dbReference>
<dbReference type="InterPro" id="IPR013515">
    <property type="entry name" value="Phytochrome_cen-reg"/>
</dbReference>
<dbReference type="PRINTS" id="PR01033">
    <property type="entry name" value="PHYTOCHROME"/>
</dbReference>
<evidence type="ECO:0000256" key="8">
    <source>
        <dbReference type="ARBA" id="ARBA00023170"/>
    </source>
</evidence>
<feature type="domain" description="Phytochrome chromophore attachment site" evidence="9">
    <location>
        <begin position="210"/>
        <end position="370"/>
    </location>
</feature>
<evidence type="ECO:0000256" key="7">
    <source>
        <dbReference type="ARBA" id="ARBA00023163"/>
    </source>
</evidence>
<dbReference type="InterPro" id="IPR001294">
    <property type="entry name" value="Phytochrome"/>
</dbReference>
<dbReference type="Gene3D" id="3.30.565.10">
    <property type="entry name" value="Histidine kinase-like ATPase, C-terminal domain"/>
    <property type="match status" value="1"/>
</dbReference>